<sequence length="99" mass="11183">MLRFDNAPKKAANLSLNSKVLEMARELGMNVSQTVDALLAKEVERVYWAQWKERNKEALEQYNERIRSEGIWGAKYRTVARSLGDGRLTAEAGGKKKAA</sequence>
<evidence type="ECO:0000256" key="1">
    <source>
        <dbReference type="ARBA" id="ARBA00022649"/>
    </source>
</evidence>
<dbReference type="EMBL" id="BAABGJ010000002">
    <property type="protein sequence ID" value="GAA4330101.1"/>
    <property type="molecule type" value="Genomic_DNA"/>
</dbReference>
<keyword evidence="1" id="KW-1277">Toxin-antitoxin system</keyword>
<dbReference type="InterPro" id="IPR009956">
    <property type="entry name" value="Post-segregation_anti-tox_CcdA"/>
</dbReference>
<evidence type="ECO:0008006" key="4">
    <source>
        <dbReference type="Google" id="ProtNLM"/>
    </source>
</evidence>
<protein>
    <recommendedName>
        <fullName evidence="4">Post-segregation antitoxin CcdA</fullName>
    </recommendedName>
</protein>
<dbReference type="RefSeq" id="WP_345535476.1">
    <property type="nucleotide sequence ID" value="NZ_BAABGJ010000002.1"/>
</dbReference>
<proteinExistence type="predicted"/>
<reference evidence="3" key="1">
    <citation type="journal article" date="2019" name="Int. J. Syst. Evol. Microbiol.">
        <title>The Global Catalogue of Microorganisms (GCM) 10K type strain sequencing project: providing services to taxonomists for standard genome sequencing and annotation.</title>
        <authorList>
            <consortium name="The Broad Institute Genomics Platform"/>
            <consortium name="The Broad Institute Genome Sequencing Center for Infectious Disease"/>
            <person name="Wu L."/>
            <person name="Ma J."/>
        </authorList>
    </citation>
    <scope>NUCLEOTIDE SEQUENCE [LARGE SCALE GENOMIC DNA]</scope>
    <source>
        <strain evidence="3">JCM 17804</strain>
    </source>
</reference>
<accession>A0ABP8GUC5</accession>
<dbReference type="Proteomes" id="UP001500975">
    <property type="component" value="Unassembled WGS sequence"/>
</dbReference>
<gene>
    <name evidence="2" type="ORF">GCM10023165_03440</name>
</gene>
<name>A0ABP8GUC5_9BURK</name>
<dbReference type="Pfam" id="PF07362">
    <property type="entry name" value="CcdA"/>
    <property type="match status" value="1"/>
</dbReference>
<comment type="caution">
    <text evidence="2">The sequence shown here is derived from an EMBL/GenBank/DDBJ whole genome shotgun (WGS) entry which is preliminary data.</text>
</comment>
<evidence type="ECO:0000313" key="2">
    <source>
        <dbReference type="EMBL" id="GAA4330101.1"/>
    </source>
</evidence>
<keyword evidence="3" id="KW-1185">Reference proteome</keyword>
<organism evidence="2 3">
    <name type="scientific">Variovorax defluvii</name>
    <dbReference type="NCBI Taxonomy" id="913761"/>
    <lineage>
        <taxon>Bacteria</taxon>
        <taxon>Pseudomonadati</taxon>
        <taxon>Pseudomonadota</taxon>
        <taxon>Betaproteobacteria</taxon>
        <taxon>Burkholderiales</taxon>
        <taxon>Comamonadaceae</taxon>
        <taxon>Variovorax</taxon>
    </lineage>
</organism>
<evidence type="ECO:0000313" key="3">
    <source>
        <dbReference type="Proteomes" id="UP001500975"/>
    </source>
</evidence>